<dbReference type="EMBL" id="BNJG01000002">
    <property type="protein sequence ID" value="GHO56533.1"/>
    <property type="molecule type" value="Genomic_DNA"/>
</dbReference>
<sequence>MYDGPNTITLYITSVSAVFAIDTTTSAAPTLRALGLVQKTIEKGARLDWLLYDICSTHTLSLVR</sequence>
<comment type="caution">
    <text evidence="1">The sequence shown here is derived from an EMBL/GenBank/DDBJ whole genome shotgun (WGS) entry which is preliminary data.</text>
</comment>
<keyword evidence="2" id="KW-1185">Reference proteome</keyword>
<evidence type="ECO:0000313" key="1">
    <source>
        <dbReference type="EMBL" id="GHO56533.1"/>
    </source>
</evidence>
<reference evidence="1 2" key="1">
    <citation type="journal article" date="2021" name="Int. J. Syst. Evol. Microbiol.">
        <title>Reticulibacter mediterranei gen. nov., sp. nov., within the new family Reticulibacteraceae fam. nov., and Ktedonospora formicarum gen. nov., sp. nov., Ktedonobacter robiniae sp. nov., Dictyobacter formicarum sp. nov. and Dictyobacter arantiisoli sp. nov., belonging to the class Ktedonobacteria.</title>
        <authorList>
            <person name="Yabe S."/>
            <person name="Zheng Y."/>
            <person name="Wang C.M."/>
            <person name="Sakai Y."/>
            <person name="Abe K."/>
            <person name="Yokota A."/>
            <person name="Donadio S."/>
            <person name="Cavaletti L."/>
            <person name="Monciardini P."/>
        </authorList>
    </citation>
    <scope>NUCLEOTIDE SEQUENCE [LARGE SCALE GENOMIC DNA]</scope>
    <source>
        <strain evidence="1 2">SOSP1-30</strain>
    </source>
</reference>
<gene>
    <name evidence="1" type="ORF">KSB_50080</name>
</gene>
<protein>
    <submittedName>
        <fullName evidence="1">Uncharacterized protein</fullName>
    </submittedName>
</protein>
<name>A0ABQ3UUU9_9CHLR</name>
<dbReference type="Proteomes" id="UP000654345">
    <property type="component" value="Unassembled WGS sequence"/>
</dbReference>
<accession>A0ABQ3UUU9</accession>
<organism evidence="1 2">
    <name type="scientific">Ktedonobacter robiniae</name>
    <dbReference type="NCBI Taxonomy" id="2778365"/>
    <lineage>
        <taxon>Bacteria</taxon>
        <taxon>Bacillati</taxon>
        <taxon>Chloroflexota</taxon>
        <taxon>Ktedonobacteria</taxon>
        <taxon>Ktedonobacterales</taxon>
        <taxon>Ktedonobacteraceae</taxon>
        <taxon>Ktedonobacter</taxon>
    </lineage>
</organism>
<proteinExistence type="predicted"/>
<evidence type="ECO:0000313" key="2">
    <source>
        <dbReference type="Proteomes" id="UP000654345"/>
    </source>
</evidence>